<keyword evidence="4" id="KW-0808">Transferase</keyword>
<evidence type="ECO:0000313" key="5">
    <source>
        <dbReference type="Proteomes" id="UP000031036"/>
    </source>
</evidence>
<dbReference type="PANTHER" id="PTHR23028">
    <property type="entry name" value="ACETYLTRANSFERASE"/>
    <property type="match status" value="1"/>
</dbReference>
<organism evidence="4 5">
    <name type="scientific">Toxocara canis</name>
    <name type="common">Canine roundworm</name>
    <dbReference type="NCBI Taxonomy" id="6265"/>
    <lineage>
        <taxon>Eukaryota</taxon>
        <taxon>Metazoa</taxon>
        <taxon>Ecdysozoa</taxon>
        <taxon>Nematoda</taxon>
        <taxon>Chromadorea</taxon>
        <taxon>Rhabditida</taxon>
        <taxon>Spirurina</taxon>
        <taxon>Ascaridomorpha</taxon>
        <taxon>Ascaridoidea</taxon>
        <taxon>Toxocaridae</taxon>
        <taxon>Toxocara</taxon>
    </lineage>
</organism>
<gene>
    <name evidence="4" type="primary">oatA</name>
    <name evidence="4" type="ORF">Tcan_08742</name>
</gene>
<evidence type="ECO:0000259" key="3">
    <source>
        <dbReference type="Pfam" id="PF19040"/>
    </source>
</evidence>
<feature type="transmembrane region" description="Helical" evidence="1">
    <location>
        <begin position="163"/>
        <end position="186"/>
    </location>
</feature>
<evidence type="ECO:0000313" key="4">
    <source>
        <dbReference type="EMBL" id="KHN78811.1"/>
    </source>
</evidence>
<dbReference type="Pfam" id="PF19040">
    <property type="entry name" value="SGNH"/>
    <property type="match status" value="1"/>
</dbReference>
<dbReference type="GO" id="GO:0016020">
    <property type="term" value="C:membrane"/>
    <property type="evidence" value="ECO:0007669"/>
    <property type="project" value="TreeGrafter"/>
</dbReference>
<evidence type="ECO:0000259" key="2">
    <source>
        <dbReference type="Pfam" id="PF01757"/>
    </source>
</evidence>
<feature type="transmembrane region" description="Helical" evidence="1">
    <location>
        <begin position="192"/>
        <end position="210"/>
    </location>
</feature>
<feature type="transmembrane region" description="Helical" evidence="1">
    <location>
        <begin position="253"/>
        <end position="273"/>
    </location>
</feature>
<feature type="transmembrane region" description="Helical" evidence="1">
    <location>
        <begin position="26"/>
        <end position="44"/>
    </location>
</feature>
<dbReference type="AlphaFoldDB" id="A0A0B2V5W9"/>
<dbReference type="OMA" id="ANERFMH"/>
<keyword evidence="1" id="KW-0472">Membrane</keyword>
<sequence>MILSKHVPISLSDTARFFSKRIRRIFPAYFGMIFLVLIFGKIFLTSLDYKLLVIDSAWTLAFSSNIHKYLQQKDYFAQIANYDFLLHAWSLAVEIQFYCIAPLLVSIIHRRRVGKIWTVIVAIASIVVHISTHGQLQFSSLPSRLWQFIAGAIAFELYRKENVLPFVVCKVITFFAVVAISPVILFPTSYDLIWRFVVTIASAVIVCRISPVINDFFLRGSALLLIGDISYSLYLAHWPVIVFFKYVQNSDALALKDCWIAAQLSFAIAYLSFRTIEKYFIRADLIKGLLFIATLLCLSVALMIYPNYSAIFVMKITDESNATTPSSIVGNNVTTEKTFFERDCLHFRDQDYRPNKTISRSMLERAAVANERFMHYWPIGIPKDSLPDPLVDKFFTKRKISIAFTAYYKGPGKTSILLFGNSYAHRALFAIVDAFGQRAKEIRLLSHLGCPPFIGSTHLDNDSCPSFSKASFEVIEEMKPDIIFFIFRPFPPIDSPVDELSKDIHFQNIQSTIDRVSAVSKRIVLEYPLPVNKDM</sequence>
<dbReference type="InterPro" id="IPR002656">
    <property type="entry name" value="Acyl_transf_3_dom"/>
</dbReference>
<protein>
    <submittedName>
        <fullName evidence="4">O-acetyltransferase OatA</fullName>
    </submittedName>
</protein>
<dbReference type="Pfam" id="PF01757">
    <property type="entry name" value="Acyl_transf_3"/>
    <property type="match status" value="1"/>
</dbReference>
<evidence type="ECO:0000256" key="1">
    <source>
        <dbReference type="SAM" id="Phobius"/>
    </source>
</evidence>
<dbReference type="PANTHER" id="PTHR23028:SF53">
    <property type="entry name" value="ACYL_TRANSF_3 DOMAIN-CONTAINING PROTEIN"/>
    <property type="match status" value="1"/>
</dbReference>
<comment type="caution">
    <text evidence="4">The sequence shown here is derived from an EMBL/GenBank/DDBJ whole genome shotgun (WGS) entry which is preliminary data.</text>
</comment>
<keyword evidence="1" id="KW-0812">Transmembrane</keyword>
<proteinExistence type="predicted"/>
<name>A0A0B2V5W9_TOXCA</name>
<dbReference type="InterPro" id="IPR043968">
    <property type="entry name" value="SGNH"/>
</dbReference>
<dbReference type="GO" id="GO:0016747">
    <property type="term" value="F:acyltransferase activity, transferring groups other than amino-acyl groups"/>
    <property type="evidence" value="ECO:0007669"/>
    <property type="project" value="InterPro"/>
</dbReference>
<keyword evidence="1" id="KW-1133">Transmembrane helix</keyword>
<dbReference type="OrthoDB" id="92766at2759"/>
<feature type="transmembrane region" description="Helical" evidence="1">
    <location>
        <begin position="84"/>
        <end position="104"/>
    </location>
</feature>
<feature type="domain" description="Acyltransferase 3" evidence="2">
    <location>
        <begin position="13"/>
        <end position="254"/>
    </location>
</feature>
<dbReference type="STRING" id="6265.A0A0B2V5W9"/>
<dbReference type="InterPro" id="IPR050879">
    <property type="entry name" value="Acyltransferase_3"/>
</dbReference>
<dbReference type="GO" id="GO:0000271">
    <property type="term" value="P:polysaccharide biosynthetic process"/>
    <property type="evidence" value="ECO:0007669"/>
    <property type="project" value="TreeGrafter"/>
</dbReference>
<dbReference type="Proteomes" id="UP000031036">
    <property type="component" value="Unassembled WGS sequence"/>
</dbReference>
<feature type="transmembrane region" description="Helical" evidence="1">
    <location>
        <begin position="285"/>
        <end position="305"/>
    </location>
</feature>
<reference evidence="4 5" key="1">
    <citation type="submission" date="2014-11" db="EMBL/GenBank/DDBJ databases">
        <title>Genetic blueprint of the zoonotic pathogen Toxocara canis.</title>
        <authorList>
            <person name="Zhu X.-Q."/>
            <person name="Korhonen P.K."/>
            <person name="Cai H."/>
            <person name="Young N.D."/>
            <person name="Nejsum P."/>
            <person name="von Samson-Himmelstjerna G."/>
            <person name="Boag P.R."/>
            <person name="Tan P."/>
            <person name="Li Q."/>
            <person name="Min J."/>
            <person name="Yang Y."/>
            <person name="Wang X."/>
            <person name="Fang X."/>
            <person name="Hall R.S."/>
            <person name="Hofmann A."/>
            <person name="Sternberg P.W."/>
            <person name="Jex A.R."/>
            <person name="Gasser R.B."/>
        </authorList>
    </citation>
    <scope>NUCLEOTIDE SEQUENCE [LARGE SCALE GENOMIC DNA]</scope>
    <source>
        <strain evidence="4">PN_DK_2014</strain>
    </source>
</reference>
<feature type="transmembrane region" description="Helical" evidence="1">
    <location>
        <begin position="222"/>
        <end position="247"/>
    </location>
</feature>
<keyword evidence="5" id="KW-1185">Reference proteome</keyword>
<accession>A0A0B2V5W9</accession>
<dbReference type="EMBL" id="JPKZ01002016">
    <property type="protein sequence ID" value="KHN78811.1"/>
    <property type="molecule type" value="Genomic_DNA"/>
</dbReference>
<feature type="domain" description="SGNH" evidence="3">
    <location>
        <begin position="410"/>
        <end position="531"/>
    </location>
</feature>